<dbReference type="SUPFAM" id="SSF55729">
    <property type="entry name" value="Acyl-CoA N-acyltransferases (Nat)"/>
    <property type="match status" value="1"/>
</dbReference>
<dbReference type="PROSITE" id="PS51186">
    <property type="entry name" value="GNAT"/>
    <property type="match status" value="1"/>
</dbReference>
<dbReference type="EC" id="2.3.-.-" evidence="2"/>
<dbReference type="RefSeq" id="WP_377465512.1">
    <property type="nucleotide sequence ID" value="NZ_JBHMAX010000002.1"/>
</dbReference>
<reference evidence="2 3" key="1">
    <citation type="submission" date="2024-09" db="EMBL/GenBank/DDBJ databases">
        <authorList>
            <person name="Sun Q."/>
            <person name="Mori K."/>
        </authorList>
    </citation>
    <scope>NUCLEOTIDE SEQUENCE [LARGE SCALE GENOMIC DNA]</scope>
    <source>
        <strain evidence="2 3">JCM 12763</strain>
    </source>
</reference>
<dbReference type="InterPro" id="IPR051531">
    <property type="entry name" value="N-acetyltransferase"/>
</dbReference>
<dbReference type="PANTHER" id="PTHR43792">
    <property type="entry name" value="GNAT FAMILY, PUTATIVE (AFU_ORTHOLOGUE AFUA_3G00765)-RELATED-RELATED"/>
    <property type="match status" value="1"/>
</dbReference>
<dbReference type="CDD" id="cd04301">
    <property type="entry name" value="NAT_SF"/>
    <property type="match status" value="1"/>
</dbReference>
<comment type="caution">
    <text evidence="2">The sequence shown here is derived from an EMBL/GenBank/DDBJ whole genome shotgun (WGS) entry which is preliminary data.</text>
</comment>
<organism evidence="2 3">
    <name type="scientific">Ornithinimicrobium kibberense</name>
    <dbReference type="NCBI Taxonomy" id="282060"/>
    <lineage>
        <taxon>Bacteria</taxon>
        <taxon>Bacillati</taxon>
        <taxon>Actinomycetota</taxon>
        <taxon>Actinomycetes</taxon>
        <taxon>Micrococcales</taxon>
        <taxon>Ornithinimicrobiaceae</taxon>
        <taxon>Ornithinimicrobium</taxon>
    </lineage>
</organism>
<evidence type="ECO:0000259" key="1">
    <source>
        <dbReference type="PROSITE" id="PS51186"/>
    </source>
</evidence>
<keyword evidence="2" id="KW-0808">Transferase</keyword>
<evidence type="ECO:0000313" key="3">
    <source>
        <dbReference type="Proteomes" id="UP001589613"/>
    </source>
</evidence>
<dbReference type="Pfam" id="PF13302">
    <property type="entry name" value="Acetyltransf_3"/>
    <property type="match status" value="1"/>
</dbReference>
<sequence>MRIEPESVIATGTVVLRPWCSGDVEALTAIYSDPLSAQYIEVPQPYDAAQATEFVRRSTRSRAAGTTFHYAVTLPGADTVVGSAYLHDRAPNEAATHVSYLIHPNHRGRGLATAALIGLTEAALSAGFLRILARIETGNRASETVAAKAGFAVLWSNDEETCWHKTATNAST</sequence>
<protein>
    <submittedName>
        <fullName evidence="2">GNAT family N-acetyltransferase</fullName>
        <ecNumber evidence="2">2.3.-.-</ecNumber>
    </submittedName>
</protein>
<gene>
    <name evidence="2" type="ORF">ACFFN0_02000</name>
</gene>
<dbReference type="Proteomes" id="UP001589613">
    <property type="component" value="Unassembled WGS sequence"/>
</dbReference>
<accession>A0ABV5UZ68</accession>
<proteinExistence type="predicted"/>
<feature type="domain" description="N-acetyltransferase" evidence="1">
    <location>
        <begin position="14"/>
        <end position="168"/>
    </location>
</feature>
<dbReference type="EMBL" id="JBHMAX010000002">
    <property type="protein sequence ID" value="MFB9730810.1"/>
    <property type="molecule type" value="Genomic_DNA"/>
</dbReference>
<dbReference type="InterPro" id="IPR016181">
    <property type="entry name" value="Acyl_CoA_acyltransferase"/>
</dbReference>
<evidence type="ECO:0000313" key="2">
    <source>
        <dbReference type="EMBL" id="MFB9730810.1"/>
    </source>
</evidence>
<dbReference type="GO" id="GO:0016746">
    <property type="term" value="F:acyltransferase activity"/>
    <property type="evidence" value="ECO:0007669"/>
    <property type="project" value="UniProtKB-KW"/>
</dbReference>
<dbReference type="Gene3D" id="3.40.630.30">
    <property type="match status" value="1"/>
</dbReference>
<keyword evidence="2" id="KW-0012">Acyltransferase</keyword>
<name>A0ABV5UZ68_9MICO</name>
<keyword evidence="3" id="KW-1185">Reference proteome</keyword>
<dbReference type="InterPro" id="IPR000182">
    <property type="entry name" value="GNAT_dom"/>
</dbReference>